<feature type="transmembrane region" description="Helical" evidence="1">
    <location>
        <begin position="38"/>
        <end position="63"/>
    </location>
</feature>
<proteinExistence type="predicted"/>
<dbReference type="EMBL" id="VMHE01000005">
    <property type="protein sequence ID" value="TSJ66234.1"/>
    <property type="molecule type" value="Genomic_DNA"/>
</dbReference>
<dbReference type="Proteomes" id="UP000316425">
    <property type="component" value="Unassembled WGS sequence"/>
</dbReference>
<keyword evidence="1" id="KW-0472">Membrane</keyword>
<gene>
    <name evidence="2" type="ORF">FPQ13_05040</name>
</gene>
<accession>A0A556PPC0</accession>
<keyword evidence="1" id="KW-0812">Transmembrane</keyword>
<reference evidence="2 3" key="1">
    <citation type="submission" date="2019-07" db="EMBL/GenBank/DDBJ databases">
        <title>Allobacillus sp. nov. SKP isolated from shrimp paste of Euphausiacea.</title>
        <authorList>
            <person name="Kanchanasin P."/>
            <person name="Tanasupawat S."/>
            <person name="Shi W."/>
            <person name="Wu L."/>
            <person name="Ma J."/>
        </authorList>
    </citation>
    <scope>NUCLEOTIDE SEQUENCE [LARGE SCALE GENOMIC DNA]</scope>
    <source>
        <strain evidence="2 3">SKP4-8</strain>
    </source>
</reference>
<dbReference type="RefSeq" id="WP_144088233.1">
    <property type="nucleotide sequence ID" value="NZ_VMHE01000005.1"/>
</dbReference>
<evidence type="ECO:0000313" key="3">
    <source>
        <dbReference type="Proteomes" id="UP000316425"/>
    </source>
</evidence>
<name>A0A556PPC0_9BACI</name>
<feature type="transmembrane region" description="Helical" evidence="1">
    <location>
        <begin position="75"/>
        <end position="98"/>
    </location>
</feature>
<sequence>MSKQLKVVWSLMILAAILGLGAQPFAQLMNALIEVSLLFYLSVFSTISVVLFLAAIGLGFAFVSSKKIKDIQFGVFFGFSFLAGGITLFWIVFTMIHWTQ</sequence>
<dbReference type="AlphaFoldDB" id="A0A556PPC0"/>
<comment type="caution">
    <text evidence="2">The sequence shown here is derived from an EMBL/GenBank/DDBJ whole genome shotgun (WGS) entry which is preliminary data.</text>
</comment>
<organism evidence="2 3">
    <name type="scientific">Allobacillus salarius</name>
    <dbReference type="NCBI Taxonomy" id="1955272"/>
    <lineage>
        <taxon>Bacteria</taxon>
        <taxon>Bacillati</taxon>
        <taxon>Bacillota</taxon>
        <taxon>Bacilli</taxon>
        <taxon>Bacillales</taxon>
        <taxon>Bacillaceae</taxon>
        <taxon>Allobacillus</taxon>
    </lineage>
</organism>
<keyword evidence="3" id="KW-1185">Reference proteome</keyword>
<dbReference type="OrthoDB" id="9851913at2"/>
<protein>
    <submittedName>
        <fullName evidence="2">Uncharacterized protein</fullName>
    </submittedName>
</protein>
<evidence type="ECO:0000313" key="2">
    <source>
        <dbReference type="EMBL" id="TSJ66234.1"/>
    </source>
</evidence>
<evidence type="ECO:0000256" key="1">
    <source>
        <dbReference type="SAM" id="Phobius"/>
    </source>
</evidence>
<keyword evidence="1" id="KW-1133">Transmembrane helix</keyword>